<name>A0A3S3MPX4_9RHOB</name>
<comment type="similarity">
    <text evidence="1 2">Belongs to the RNase T2 family.</text>
</comment>
<accession>A0A3S3MPX4</accession>
<dbReference type="AlphaFoldDB" id="A0A3S3MPX4"/>
<dbReference type="Pfam" id="PF00445">
    <property type="entry name" value="Ribonuclease_T2"/>
    <property type="match status" value="1"/>
</dbReference>
<dbReference type="InterPro" id="IPR036430">
    <property type="entry name" value="RNase_T2-like_sf"/>
</dbReference>
<dbReference type="Gene3D" id="3.90.730.10">
    <property type="entry name" value="Ribonuclease T2-like"/>
    <property type="match status" value="1"/>
</dbReference>
<dbReference type="Proteomes" id="UP000288071">
    <property type="component" value="Unassembled WGS sequence"/>
</dbReference>
<feature type="signal peptide" evidence="3">
    <location>
        <begin position="1"/>
        <end position="18"/>
    </location>
</feature>
<evidence type="ECO:0000313" key="4">
    <source>
        <dbReference type="EMBL" id="RWR51698.1"/>
    </source>
</evidence>
<evidence type="ECO:0000256" key="1">
    <source>
        <dbReference type="ARBA" id="ARBA00007469"/>
    </source>
</evidence>
<proteinExistence type="inferred from homology"/>
<keyword evidence="5" id="KW-1185">Reference proteome</keyword>
<dbReference type="RefSeq" id="WP_128156580.1">
    <property type="nucleotide sequence ID" value="NZ_JBHSOM010000026.1"/>
</dbReference>
<comment type="caution">
    <text evidence="4">The sequence shown here is derived from an EMBL/GenBank/DDBJ whole genome shotgun (WGS) entry which is preliminary data.</text>
</comment>
<evidence type="ECO:0000256" key="3">
    <source>
        <dbReference type="SAM" id="SignalP"/>
    </source>
</evidence>
<sequence length="211" mass="23051">MRISAVLGWLFWASAALAGGERAGTFDYYVLSLSWAPGWCATEGAGRGAAQCDPATDASFVLHGLWPQDERGYPSYCRTTARDPARSASAAMAEVMGSDGAAWYQWKKHGRCSGLTAGDYFALARRAYASIAIPEVFRHLDRDVTLPAAVVEEAFLEANPGLARDEITVTCQAGRIQEARICLTKDLRPRRCGADVIRDCTLRDALMERVR</sequence>
<dbReference type="GO" id="GO:0033897">
    <property type="term" value="F:ribonuclease T2 activity"/>
    <property type="evidence" value="ECO:0007669"/>
    <property type="project" value="InterPro"/>
</dbReference>
<dbReference type="CDD" id="cd01062">
    <property type="entry name" value="RNase_T2_prok"/>
    <property type="match status" value="1"/>
</dbReference>
<gene>
    <name evidence="4" type="ORF">EOW66_12000</name>
</gene>
<dbReference type="EMBL" id="SAVA01000006">
    <property type="protein sequence ID" value="RWR51698.1"/>
    <property type="molecule type" value="Genomic_DNA"/>
</dbReference>
<dbReference type="PANTHER" id="PTHR11240">
    <property type="entry name" value="RIBONUCLEASE T2"/>
    <property type="match status" value="1"/>
</dbReference>
<evidence type="ECO:0000256" key="2">
    <source>
        <dbReference type="RuleBase" id="RU004328"/>
    </source>
</evidence>
<dbReference type="GO" id="GO:0003723">
    <property type="term" value="F:RNA binding"/>
    <property type="evidence" value="ECO:0007669"/>
    <property type="project" value="InterPro"/>
</dbReference>
<dbReference type="SUPFAM" id="SSF55895">
    <property type="entry name" value="Ribonuclease Rh-like"/>
    <property type="match status" value="1"/>
</dbReference>
<dbReference type="InterPro" id="IPR039378">
    <property type="entry name" value="RNase_T2_prok"/>
</dbReference>
<dbReference type="InterPro" id="IPR001568">
    <property type="entry name" value="RNase_T2-like"/>
</dbReference>
<organism evidence="4 5">
    <name type="scientific">Paenirhodobacter huangdaonensis</name>
    <dbReference type="NCBI Taxonomy" id="2501515"/>
    <lineage>
        <taxon>Bacteria</taxon>
        <taxon>Pseudomonadati</taxon>
        <taxon>Pseudomonadota</taxon>
        <taxon>Alphaproteobacteria</taxon>
        <taxon>Rhodobacterales</taxon>
        <taxon>Rhodobacter group</taxon>
        <taxon>Paenirhodobacter</taxon>
    </lineage>
</organism>
<reference evidence="4" key="1">
    <citation type="submission" date="2019-01" db="EMBL/GenBank/DDBJ databases">
        <title>Sinorhodobacter populi sp. nov. isolated from the symptomatic bark tissue of Populus euramericana canker.</title>
        <authorList>
            <person name="Xu G."/>
        </authorList>
    </citation>
    <scope>NUCLEOTIDE SEQUENCE [LARGE SCALE GENOMIC DNA]</scope>
    <source>
        <strain evidence="4">CGMCC 1.12963</strain>
    </source>
</reference>
<reference evidence="4" key="2">
    <citation type="submission" date="2019-01" db="EMBL/GenBank/DDBJ databases">
        <authorList>
            <person name="Li Y."/>
        </authorList>
    </citation>
    <scope>NUCLEOTIDE SEQUENCE [LARGE SCALE GENOMIC DNA]</scope>
    <source>
        <strain evidence="4">CGMCC 1.12963</strain>
    </source>
</reference>
<dbReference type="PROSITE" id="PS00530">
    <property type="entry name" value="RNASE_T2_1"/>
    <property type="match status" value="1"/>
</dbReference>
<evidence type="ECO:0000313" key="5">
    <source>
        <dbReference type="Proteomes" id="UP000288071"/>
    </source>
</evidence>
<keyword evidence="3" id="KW-0732">Signal</keyword>
<dbReference type="GO" id="GO:0006401">
    <property type="term" value="P:RNA catabolic process"/>
    <property type="evidence" value="ECO:0007669"/>
    <property type="project" value="TreeGrafter"/>
</dbReference>
<feature type="chain" id="PRO_5018706468" evidence="3">
    <location>
        <begin position="19"/>
        <end position="211"/>
    </location>
</feature>
<dbReference type="PANTHER" id="PTHR11240:SF22">
    <property type="entry name" value="RIBONUCLEASE T2"/>
    <property type="match status" value="1"/>
</dbReference>
<protein>
    <submittedName>
        <fullName evidence="4">Ribonuclease T</fullName>
    </submittedName>
</protein>
<dbReference type="InterPro" id="IPR018188">
    <property type="entry name" value="RNase_T2_His_AS_1"/>
</dbReference>